<feature type="transmembrane region" description="Helical" evidence="12">
    <location>
        <begin position="2731"/>
        <end position="2751"/>
    </location>
</feature>
<feature type="transmembrane region" description="Helical" evidence="12">
    <location>
        <begin position="2187"/>
        <end position="2210"/>
    </location>
</feature>
<evidence type="ECO:0000256" key="2">
    <source>
        <dbReference type="ARBA" id="ARBA00007200"/>
    </source>
</evidence>
<dbReference type="Gene3D" id="1.10.287.70">
    <property type="match status" value="1"/>
</dbReference>
<evidence type="ECO:0000256" key="5">
    <source>
        <dbReference type="ARBA" id="ARBA00022989"/>
    </source>
</evidence>
<dbReference type="GO" id="GO:0016020">
    <property type="term" value="C:membrane"/>
    <property type="evidence" value="ECO:0007669"/>
    <property type="project" value="UniProtKB-SubCell"/>
</dbReference>
<dbReference type="Gene3D" id="2.60.220.50">
    <property type="match status" value="1"/>
</dbReference>
<keyword evidence="8" id="KW-0325">Glycoprotein</keyword>
<dbReference type="InterPro" id="IPR057244">
    <property type="entry name" value="GAIN_B"/>
</dbReference>
<feature type="transmembrane region" description="Helical" evidence="12">
    <location>
        <begin position="2600"/>
        <end position="2620"/>
    </location>
</feature>
<evidence type="ECO:0000259" key="15">
    <source>
        <dbReference type="PROSITE" id="PS50221"/>
    </source>
</evidence>
<organism evidence="16 17">
    <name type="scientific">Clytia hemisphaerica</name>
    <dbReference type="NCBI Taxonomy" id="252671"/>
    <lineage>
        <taxon>Eukaryota</taxon>
        <taxon>Metazoa</taxon>
        <taxon>Cnidaria</taxon>
        <taxon>Hydrozoa</taxon>
        <taxon>Hydroidolina</taxon>
        <taxon>Leptothecata</taxon>
        <taxon>Obeliida</taxon>
        <taxon>Clytiidae</taxon>
        <taxon>Clytia</taxon>
    </lineage>
</organism>
<dbReference type="GO" id="GO:0005509">
    <property type="term" value="F:calcium ion binding"/>
    <property type="evidence" value="ECO:0007669"/>
    <property type="project" value="InterPro"/>
</dbReference>
<dbReference type="Pfam" id="PF02010">
    <property type="entry name" value="REJ"/>
    <property type="match status" value="1"/>
</dbReference>
<keyword evidence="3 12" id="KW-0812">Transmembrane</keyword>
<dbReference type="PRINTS" id="PR01433">
    <property type="entry name" value="POLYCYSTIN2"/>
</dbReference>
<feature type="chain" id="PRO_5029523789" evidence="13">
    <location>
        <begin position="25"/>
        <end position="2945"/>
    </location>
</feature>
<keyword evidence="7" id="KW-1015">Disulfide bond</keyword>
<comment type="subcellular location">
    <subcellularLocation>
        <location evidence="1">Membrane</location>
        <topology evidence="1">Multi-pass membrane protein</topology>
    </subcellularLocation>
</comment>
<reference evidence="16" key="1">
    <citation type="submission" date="2021-01" db="UniProtKB">
        <authorList>
            <consortium name="EnsemblMetazoa"/>
        </authorList>
    </citation>
    <scope>IDENTIFICATION</scope>
</reference>
<dbReference type="PANTHER" id="PTHR10877">
    <property type="entry name" value="POLYCYSTIN FAMILY MEMBER"/>
    <property type="match status" value="1"/>
</dbReference>
<feature type="transmembrane region" description="Helical" evidence="12">
    <location>
        <begin position="2051"/>
        <end position="2075"/>
    </location>
</feature>
<dbReference type="InterPro" id="IPR036392">
    <property type="entry name" value="PLAT/LH2_dom_sf"/>
</dbReference>
<dbReference type="EnsemblMetazoa" id="CLYHEMT014776.1">
    <property type="protein sequence ID" value="CLYHEMP014776.1"/>
    <property type="gene ID" value="CLYHEMG014776"/>
</dbReference>
<feature type="compositionally biased region" description="Basic and acidic residues" evidence="11">
    <location>
        <begin position="1302"/>
        <end position="1315"/>
    </location>
</feature>
<dbReference type="Pfam" id="PF08016">
    <property type="entry name" value="PKD_channel"/>
    <property type="match status" value="1"/>
</dbReference>
<dbReference type="SMART" id="SM00303">
    <property type="entry name" value="GPS"/>
    <property type="match status" value="1"/>
</dbReference>
<evidence type="ECO:0000313" key="16">
    <source>
        <dbReference type="EnsemblMetazoa" id="CLYHEMP014776.1"/>
    </source>
</evidence>
<dbReference type="SMART" id="SM00308">
    <property type="entry name" value="LH2"/>
    <property type="match status" value="1"/>
</dbReference>
<sequence length="2945" mass="335563">MKKIHFMTIAFLLASNLFIHQAQASKTSSPCRYKTALKNLIFFGQTSKPTRDAENAKQCVASCNKIKTPKYKSAVIYAHQCFCSKARHIFNSASFTCKIKTCDWLRSTCSINQYLVFPLSRGIREINVADNQQPLFVGEDSRLPRVKITGDKKEAKYRWSTSNKPLRKFNSNPSAIIRFKTPGYKLMTIQAKNPFTNAIEKKIWLDVGAETETVDINCPPLALFADVVCHVIIPRGTHVSLKVEVKHGGDKGEKELYELASADAFTMLTGTLSRPNSGSLSSSTLDEGVHLNQEYMFNHEGVLHSIEIFVERPGVVKFWIVEPACGDTLCVRDIDLTKPFNANDAQNDFTKWRIDHFNVKYTIMTKLPAGRHQILVAKDIHVKRGYFLTFVNSRTQSSGQIYLKKTKTQTLHWSAKNFKSDLTNSQEIGLFPSIQTVSIQPIFLPIGIRPTSYENIIIDVTAKSTKSGAEKKKVLLIEGGDEIQEKIEGLKFVDAFKKIYSTDERNFTIKVNITKGTNVVYMFDVPALRKSSESTNGEELFDISLLDVGKYDIWVTAANKVSFQKIKTTFEIVDKIDKHQIKFERKDVYKSEEFTLDVNVQNGTDVLLEVAFGDGERNVQHIKDARSKNGVLHKVTHSYSQCGRFTITAKVRNLLTQGEWEETYSTIAVDVICRVDKKAVIIEPFPIRLENEKHFEVALERPFLVNIHARIGSYLTFLIHWGDGSESIVDQSERIISKRFKTKKRYTAVGLYNVTLTIRDLKGAVNLSIGTVNVTQCGAPLLIFNYGLKEDPELFPVSNDKIMTGVWFVGDNCTQRVNPYFSVKRWSVKYRNGTFIKDIVPAVKRNDKTTKVLIKKGSLEIGEYTIELEMSWNGEKKYTETYYGYIDIVRSFLEVQIVNGIEASIPPQTLIKGNISYFSFKLDGSISFDPDNKRSKLVGMTFEWTCRSVCSQEQLEDALHHRKNHTDVIPKEYESEDSLICLSQEWKKIGVNKPELDIHTAELLEGFKYDFKLVVTKGERVGRTTQRLNVLFGATPLVKITCANNCGLKINTMDRFILHSECENCDVDTKLDASWTVIDDEGNFLDDPKLFSTGLTHRNLVVKKHQLKQNTTYNFTLTIGYFNQPEKATFVMTRKTSVTPTPGNCSISPTEAPANARFRLWCEDWFNIDQPTFYEFRYQRTLNRLGNLPIINPTSTSENEISNVLLPVGLKERDYRIDLVIMVRNKYGQFSEFNNGLSVKVTPIQMNNSVSLSSIASSLIPHDTNDVAAVTSAAQAIGDLFQMSRDDENNKEQEYDDVTGMPKKEGRESKERKAKYNEERKEIKKQMMGLLSQVPLNNAMALGAVAGALRSMTNDAEDLNDESQERGIEMVSKLTSQFDNFQQDNDGEHNLLGYDEVENSMNSVFGSVSNLFTNEVKNVELGSDSVLLMTTTTTTTMSPIQAAKTRANNSINNIDRLVNTLDQGFTMLAGNKVEGESPTTGKMGSFEFGVQKATPSEIANLTVAGSGEGAGGFALPQGSSMFNQSTMEDSLSVLNVNYDNNIYVSDTTGAKNIKSKVASLSFKAGQNEVKVNNTESPIVIKLENKVSSMKKTQISLPMPGFLKIHKVKLKSTDCQLLLSLNPEVANVNEGTRLVVYVQYGKPPTTHDHDFAFELRNKEPIKLIQNSTLNKTEERVSNVELMNDGTLFLWSFDDLKYGNFTNKTILFLAFRYEGLMPDLLKFDNPYTYDVLEMRGSMNYSLITFCAECSYWNKEDSKWKSDGCQMNRHETSLHVTTCHCNHLTSFGSFFVAPNPLPTPSLALLKEGYVLFVTVGSVLFLYVIGMLIARRADKADQTKIGVCPIPDNKPEHHYLYEITINTGSRLNAGTKSKVYINVIGDLGESGVRPLYDSERSPFQRSSSDVFIMATESSLGELRAIRVFHDNSGGGWYLRNVEIVDLVIEKKSVFLASRWLAVELEDGRVDRVFRQSSQAQLKEFNYLFVNKAKRDLSDAHLWFSIYARPPRSSFSRCQRLSVAMSILFTHMLANLMFYGRQPAGSPATENKVGSFSINMQQIFIAVISACICIPVNILLVTLFRNIKPPSLQQPSPYIDDQDKNKTETKNNGHKYKMVSSYDDHGHGDDDDVFRVSLIMDNDDDDIDVENEKTPLKPNVENEDFEAEAEEEGSCFKKILKKKEKKKKEPTYLPEWVLYPAWVLNILVILGCGFMVVWYGMAFGNKRSLEWLTSVTIGLVQDILLVQPLKVLVIAVFVALVVRKLDDEEKSEVEKQARLLARDEEWLHPASSNADLTAIGVQCQACAPSDRELAYARDERIKEIKMKAITRELGFYVFFCFVVYVLGMSTRDTTAFHQTINMRETLQLHPRETSKAFSDRTKYQFPKVTTQSQAWDYLEVVLLPNMFPDEFYQNISSRWDNKSDIKHFPNKLTMSDLTSKVVTGTRLRQVRIKKDTCTKPHQVAPFITIDCAGPYNRGVENKGNYDENWANPIMEHDYEMDQLSMPWRWQDSKLLDAFPIIGNIDTYFGNGYVTELFPRWNNKHFMEKLKEKLWLDRHTRALIVETVTYNPATNYFQNVAIVFEFAPTGGVVHYNSVITFKLYRYTSKYSTMILFCEITFILCMLLFLVREARRCYRNGAKQYFTQFWNLIELLIIIVSILAICFYFYRDKIAKDLFKRLPSKAPQNFISFQFAAYWDQTYSGMVALISFFVTLKFIKLLRFNRRIAMLSSTLKRAWDPLSNFGIIFGIIITACVVFGNMVFGRELYDYQNYFRSTASIIGLLLGKFSYHEFTSADRLLGPIFFFAFNFIVNWVVMNMFIAILNEIIMEVHANEDLQSNEYEMVDYFLHKMRGFFGWTKQEAPAPKRRRSSRPKFKRLSYTEMDYSFLESSAFFTKDVDEIVHDGEYDMSKDQMQEVLDKFIGCVNMLYFDDVTVAKRMNGVVKKEIEKKMHGA</sequence>
<feature type="disulfide bond" evidence="9">
    <location>
        <begin position="2448"/>
        <end position="2462"/>
    </location>
</feature>
<feature type="domain" description="GAIN-B" evidence="15">
    <location>
        <begin position="1641"/>
        <end position="1795"/>
    </location>
</feature>
<dbReference type="InterPro" id="IPR013122">
    <property type="entry name" value="PKD1_2_channel"/>
</dbReference>
<comment type="caution">
    <text evidence="10">Lacks conserved residue(s) required for the propagation of feature annotation.</text>
</comment>
<dbReference type="SUPFAM" id="SSF81665">
    <property type="entry name" value="Calcium ATPase, transmembrane domain M"/>
    <property type="match status" value="1"/>
</dbReference>
<evidence type="ECO:0000256" key="12">
    <source>
        <dbReference type="SAM" id="Phobius"/>
    </source>
</evidence>
<dbReference type="Pfam" id="PF20519">
    <property type="entry name" value="Polycystin_dom"/>
    <property type="match status" value="1"/>
</dbReference>
<dbReference type="OrthoDB" id="5967971at2759"/>
<evidence type="ECO:0000256" key="8">
    <source>
        <dbReference type="ARBA" id="ARBA00023180"/>
    </source>
</evidence>
<keyword evidence="5 12" id="KW-1133">Transmembrane helix</keyword>
<evidence type="ECO:0000313" key="17">
    <source>
        <dbReference type="Proteomes" id="UP000594262"/>
    </source>
</evidence>
<evidence type="ECO:0000256" key="9">
    <source>
        <dbReference type="PIRSR" id="PIRSR603915-2"/>
    </source>
</evidence>
<dbReference type="InterPro" id="IPR003915">
    <property type="entry name" value="PKD_2"/>
</dbReference>
<accession>A0A7M5WZ65</accession>
<feature type="transmembrane region" description="Helical" evidence="12">
    <location>
        <begin position="2012"/>
        <end position="2031"/>
    </location>
</feature>
<dbReference type="GO" id="GO:0005262">
    <property type="term" value="F:calcium channel activity"/>
    <property type="evidence" value="ECO:0007669"/>
    <property type="project" value="TreeGrafter"/>
</dbReference>
<feature type="region of interest" description="Disordered" evidence="11">
    <location>
        <begin position="1284"/>
        <end position="1315"/>
    </location>
</feature>
<feature type="transmembrane region" description="Helical" evidence="12">
    <location>
        <begin position="2692"/>
        <end position="2711"/>
    </location>
</feature>
<comment type="similarity">
    <text evidence="2">Belongs to the polycystin family.</text>
</comment>
<feature type="signal peptide" evidence="13">
    <location>
        <begin position="1"/>
        <end position="24"/>
    </location>
</feature>
<dbReference type="InterPro" id="IPR002859">
    <property type="entry name" value="PKD/REJ-like"/>
</dbReference>
<dbReference type="InterPro" id="IPR001024">
    <property type="entry name" value="PLAT/LH2_dom"/>
</dbReference>
<dbReference type="Pfam" id="PF01825">
    <property type="entry name" value="GPS"/>
    <property type="match status" value="1"/>
</dbReference>
<evidence type="ECO:0000256" key="4">
    <source>
        <dbReference type="ARBA" id="ARBA00022729"/>
    </source>
</evidence>
<feature type="transmembrane region" description="Helical" evidence="12">
    <location>
        <begin position="2641"/>
        <end position="2659"/>
    </location>
</feature>
<dbReference type="InterPro" id="IPR046791">
    <property type="entry name" value="Polycystin_dom"/>
</dbReference>
<evidence type="ECO:0000256" key="1">
    <source>
        <dbReference type="ARBA" id="ARBA00004141"/>
    </source>
</evidence>
<feature type="transmembrane region" description="Helical" evidence="12">
    <location>
        <begin position="2792"/>
        <end position="2814"/>
    </location>
</feature>
<dbReference type="PANTHER" id="PTHR10877:SF150">
    <property type="entry name" value="REJ DOMAIN-CONTAINING PROTEIN"/>
    <property type="match status" value="1"/>
</dbReference>
<dbReference type="PROSITE" id="PS50221">
    <property type="entry name" value="GAIN_B"/>
    <property type="match status" value="1"/>
</dbReference>
<protein>
    <submittedName>
        <fullName evidence="16">Uncharacterized protein</fullName>
    </submittedName>
</protein>
<dbReference type="InterPro" id="IPR046338">
    <property type="entry name" value="GAIN_dom_sf"/>
</dbReference>
<feature type="transmembrane region" description="Helical" evidence="12">
    <location>
        <begin position="2324"/>
        <end position="2341"/>
    </location>
</feature>
<proteinExistence type="inferred from homology"/>
<dbReference type="Proteomes" id="UP000594262">
    <property type="component" value="Unplaced"/>
</dbReference>
<feature type="transmembrane region" description="Helical" evidence="12">
    <location>
        <begin position="1806"/>
        <end position="1826"/>
    </location>
</feature>
<dbReference type="PROSITE" id="PS50095">
    <property type="entry name" value="PLAT"/>
    <property type="match status" value="1"/>
</dbReference>
<evidence type="ECO:0000259" key="14">
    <source>
        <dbReference type="PROSITE" id="PS50095"/>
    </source>
</evidence>
<dbReference type="Gene3D" id="2.60.60.20">
    <property type="entry name" value="PLAT/LH2 domain"/>
    <property type="match status" value="1"/>
</dbReference>
<name>A0A7M5WZ65_9CNID</name>
<dbReference type="InterPro" id="IPR000203">
    <property type="entry name" value="GPS"/>
</dbReference>
<dbReference type="GO" id="GO:0050982">
    <property type="term" value="P:detection of mechanical stimulus"/>
    <property type="evidence" value="ECO:0007669"/>
    <property type="project" value="TreeGrafter"/>
</dbReference>
<feature type="compositionally biased region" description="Basic and acidic residues" evidence="11">
    <location>
        <begin position="1284"/>
        <end position="1293"/>
    </location>
</feature>
<evidence type="ECO:0000256" key="7">
    <source>
        <dbReference type="ARBA" id="ARBA00023157"/>
    </source>
</evidence>
<dbReference type="SUPFAM" id="SSF49723">
    <property type="entry name" value="Lipase/lipooxygenase domain (PLAT/LH2 domain)"/>
    <property type="match status" value="1"/>
</dbReference>
<dbReference type="FunFam" id="1.10.287.70:FF:000086">
    <property type="entry name" value="Polycystic kidney disease 2"/>
    <property type="match status" value="1"/>
</dbReference>
<keyword evidence="17" id="KW-1185">Reference proteome</keyword>
<feature type="transmembrane region" description="Helical" evidence="12">
    <location>
        <begin position="2230"/>
        <end position="2253"/>
    </location>
</feature>
<evidence type="ECO:0000256" key="13">
    <source>
        <dbReference type="SAM" id="SignalP"/>
    </source>
</evidence>
<dbReference type="InterPro" id="IPR051223">
    <property type="entry name" value="Polycystin"/>
</dbReference>
<feature type="domain" description="PLAT" evidence="14">
    <location>
        <begin position="1851"/>
        <end position="1966"/>
    </location>
</feature>
<evidence type="ECO:0000256" key="6">
    <source>
        <dbReference type="ARBA" id="ARBA00023136"/>
    </source>
</evidence>
<dbReference type="Pfam" id="PF01477">
    <property type="entry name" value="PLAT"/>
    <property type="match status" value="1"/>
</dbReference>
<evidence type="ECO:0000256" key="10">
    <source>
        <dbReference type="PROSITE-ProRule" id="PRU00152"/>
    </source>
</evidence>
<keyword evidence="4 13" id="KW-0732">Signal</keyword>
<dbReference type="InterPro" id="IPR023298">
    <property type="entry name" value="ATPase_P-typ_TM_dom_sf"/>
</dbReference>
<evidence type="ECO:0000256" key="3">
    <source>
        <dbReference type="ARBA" id="ARBA00022692"/>
    </source>
</evidence>
<keyword evidence="6 12" id="KW-0472">Membrane</keyword>
<evidence type="ECO:0000256" key="11">
    <source>
        <dbReference type="SAM" id="MobiDB-lite"/>
    </source>
</evidence>